<dbReference type="GeneID" id="38119395"/>
<dbReference type="AlphaFoldDB" id="A0A3D8QZF1"/>
<dbReference type="EMBL" id="PVWQ01000012">
    <property type="protein sequence ID" value="RDW67159.1"/>
    <property type="molecule type" value="Genomic_DNA"/>
</dbReference>
<feature type="compositionally biased region" description="Basic and acidic residues" evidence="1">
    <location>
        <begin position="450"/>
        <end position="459"/>
    </location>
</feature>
<feature type="compositionally biased region" description="Basic and acidic residues" evidence="1">
    <location>
        <begin position="259"/>
        <end position="280"/>
    </location>
</feature>
<feature type="region of interest" description="Disordered" evidence="1">
    <location>
        <begin position="194"/>
        <end position="225"/>
    </location>
</feature>
<dbReference type="RefSeq" id="XP_026600127.1">
    <property type="nucleotide sequence ID" value="XM_026751041.1"/>
</dbReference>
<feature type="compositionally biased region" description="Basic and acidic residues" evidence="1">
    <location>
        <begin position="194"/>
        <end position="215"/>
    </location>
</feature>
<dbReference type="Proteomes" id="UP000256690">
    <property type="component" value="Unassembled WGS sequence"/>
</dbReference>
<name>A0A3D8QZF1_9EURO</name>
<keyword evidence="3" id="KW-1185">Reference proteome</keyword>
<feature type="region of interest" description="Disordered" evidence="1">
    <location>
        <begin position="243"/>
        <end position="459"/>
    </location>
</feature>
<feature type="region of interest" description="Disordered" evidence="1">
    <location>
        <begin position="477"/>
        <end position="537"/>
    </location>
</feature>
<feature type="compositionally biased region" description="Polar residues" evidence="1">
    <location>
        <begin position="504"/>
        <end position="515"/>
    </location>
</feature>
<proteinExistence type="predicted"/>
<dbReference type="OrthoDB" id="3946750at2759"/>
<protein>
    <submittedName>
        <fullName evidence="2">Uncharacterized protein</fullName>
    </submittedName>
</protein>
<feature type="compositionally biased region" description="Polar residues" evidence="1">
    <location>
        <begin position="281"/>
        <end position="294"/>
    </location>
</feature>
<accession>A0A3D8QZF1</accession>
<gene>
    <name evidence="2" type="ORF">DSM5745_09025</name>
</gene>
<feature type="compositionally biased region" description="Polar residues" evidence="1">
    <location>
        <begin position="216"/>
        <end position="225"/>
    </location>
</feature>
<evidence type="ECO:0000256" key="1">
    <source>
        <dbReference type="SAM" id="MobiDB-lite"/>
    </source>
</evidence>
<comment type="caution">
    <text evidence="2">The sequence shown here is derived from an EMBL/GenBank/DDBJ whole genome shotgun (WGS) entry which is preliminary data.</text>
</comment>
<feature type="compositionally biased region" description="Polar residues" evidence="1">
    <location>
        <begin position="302"/>
        <end position="312"/>
    </location>
</feature>
<evidence type="ECO:0000313" key="3">
    <source>
        <dbReference type="Proteomes" id="UP000256690"/>
    </source>
</evidence>
<sequence>MAQTRTSIRGLPRVSAPPQAISLQTRSLWGCSYHRDNKHNLHRKHIRLILHSHPQSRKPHRPTQNWDQRTIYPDYHYQSWRGPGWGWGWSSFRPSFPDSQSQRKEIRGKIKQVIDEIDAWNDDARRRMEWIRREIERDPYAAVFGRRIEPFGLNWGTKLENGFTTLWQSIFGARNGGDTDASKKAEKTTKIVDLVGKEQKDSPSADDSVKLEESHTGNSAVQSRFSGGVRGIGFEYDPITGRMIPVRTKSSSLNEDGEESQRDVQGSEHTSNEGGKESQRDSQGPGPTSSSESDTLPRANAETGSDGLSKSDSTIEEGSIDPEVLKRPGNASEPSIIYEGQVYASSPSQKTYDDIPEAAQNISEESGAGPRTHGQDEPTMPPENDSDDALPRDTIRSSQTLDIGNQSAVQTSKSEPSISGDGLDRVGFLSRRDQEGPLWNLGRTQPSIETENREEGLEQLSARDIRAAYEPRRLSIESEIEAETPKNFDGNSNLPMGSVDEHGTSFQDQTENSTDLPDMPTVTKTSKDSTEQALSGDSAAPAASLVMNATPAAETYRIFAYDPSSTAVTEAETISSLQAPNEPLHPTEVLTRLTNPAKFLPCLNQMNADGYEIVSGGGDILVFRKAPAKRPTASNPGSNHGPASLTEDHSSEAVAPQPIHNNFYTGNLSSQSSSTEHFRGSSPESKVRTVLRRMLIGGLATGSTCYALGVVSEYFRTGGEDGQGIDAFTQFESERRHRER</sequence>
<feature type="compositionally biased region" description="Polar residues" evidence="1">
    <location>
        <begin position="659"/>
        <end position="675"/>
    </location>
</feature>
<organism evidence="2 3">
    <name type="scientific">Aspergillus mulundensis</name>
    <dbReference type="NCBI Taxonomy" id="1810919"/>
    <lineage>
        <taxon>Eukaryota</taxon>
        <taxon>Fungi</taxon>
        <taxon>Dikarya</taxon>
        <taxon>Ascomycota</taxon>
        <taxon>Pezizomycotina</taxon>
        <taxon>Eurotiomycetes</taxon>
        <taxon>Eurotiomycetidae</taxon>
        <taxon>Eurotiales</taxon>
        <taxon>Aspergillaceae</taxon>
        <taxon>Aspergillus</taxon>
        <taxon>Aspergillus subgen. Nidulantes</taxon>
    </lineage>
</organism>
<evidence type="ECO:0000313" key="2">
    <source>
        <dbReference type="EMBL" id="RDW67159.1"/>
    </source>
</evidence>
<reference evidence="2 3" key="1">
    <citation type="journal article" date="2018" name="IMA Fungus">
        <title>IMA Genome-F 9: Draft genome sequence of Annulohypoxylon stygium, Aspergillus mulundensis, Berkeleyomyces basicola (syn. Thielaviopsis basicola), Ceratocystis smalleyi, two Cercospora beticola strains, Coleophoma cylindrospora, Fusarium fracticaudum, Phialophora cf. hyalina, and Morchella septimelata.</title>
        <authorList>
            <person name="Wingfield B.D."/>
            <person name="Bills G.F."/>
            <person name="Dong Y."/>
            <person name="Huang W."/>
            <person name="Nel W.J."/>
            <person name="Swalarsk-Parry B.S."/>
            <person name="Vaghefi N."/>
            <person name="Wilken P.M."/>
            <person name="An Z."/>
            <person name="de Beer Z.W."/>
            <person name="De Vos L."/>
            <person name="Chen L."/>
            <person name="Duong T.A."/>
            <person name="Gao Y."/>
            <person name="Hammerbacher A."/>
            <person name="Kikkert J.R."/>
            <person name="Li Y."/>
            <person name="Li H."/>
            <person name="Li K."/>
            <person name="Li Q."/>
            <person name="Liu X."/>
            <person name="Ma X."/>
            <person name="Naidoo K."/>
            <person name="Pethybridge S.J."/>
            <person name="Sun J."/>
            <person name="Steenkamp E.T."/>
            <person name="van der Nest M.A."/>
            <person name="van Wyk S."/>
            <person name="Wingfield M.J."/>
            <person name="Xiong C."/>
            <person name="Yue Q."/>
            <person name="Zhang X."/>
        </authorList>
    </citation>
    <scope>NUCLEOTIDE SEQUENCE [LARGE SCALE GENOMIC DNA]</scope>
    <source>
        <strain evidence="2 3">DSM 5745</strain>
    </source>
</reference>
<feature type="compositionally biased region" description="Polar residues" evidence="1">
    <location>
        <begin position="396"/>
        <end position="417"/>
    </location>
</feature>
<feature type="region of interest" description="Disordered" evidence="1">
    <location>
        <begin position="628"/>
        <end position="684"/>
    </location>
</feature>
<dbReference type="STRING" id="1810919.A0A3D8QZF1"/>